<comment type="subcellular location">
    <subcellularLocation>
        <location evidence="1 14">Cell membrane</location>
        <topology evidence="1 14">Multi-pass membrane protein</topology>
    </subcellularLocation>
</comment>
<feature type="transmembrane region" description="Helical" evidence="14">
    <location>
        <begin position="103"/>
        <end position="126"/>
    </location>
</feature>
<keyword evidence="14" id="KW-0573">Peptidoglycan synthesis</keyword>
<protein>
    <recommendedName>
        <fullName evidence="4 14">Undecaprenyl-diphosphatase</fullName>
        <ecNumber evidence="3 14">3.6.1.27</ecNumber>
    </recommendedName>
    <alternativeName>
        <fullName evidence="12 14">Bacitracin resistance protein</fullName>
    </alternativeName>
    <alternativeName>
        <fullName evidence="11 14">Undecaprenyl pyrophosphate phosphatase</fullName>
    </alternativeName>
</protein>
<evidence type="ECO:0000313" key="16">
    <source>
        <dbReference type="Proteomes" id="UP000289257"/>
    </source>
</evidence>
<feature type="transmembrane region" description="Helical" evidence="14">
    <location>
        <begin position="184"/>
        <end position="202"/>
    </location>
</feature>
<feature type="transmembrane region" description="Helical" evidence="14">
    <location>
        <begin position="214"/>
        <end position="236"/>
    </location>
</feature>
<evidence type="ECO:0000256" key="9">
    <source>
        <dbReference type="ARBA" id="ARBA00023136"/>
    </source>
</evidence>
<evidence type="ECO:0000256" key="1">
    <source>
        <dbReference type="ARBA" id="ARBA00004651"/>
    </source>
</evidence>
<evidence type="ECO:0000256" key="12">
    <source>
        <dbReference type="ARBA" id="ARBA00032932"/>
    </source>
</evidence>
<dbReference type="InterPro" id="IPR003824">
    <property type="entry name" value="UppP"/>
</dbReference>
<dbReference type="EC" id="3.6.1.27" evidence="3 14"/>
<gene>
    <name evidence="14" type="primary">uppP</name>
    <name evidence="15" type="ORF">EOT05_01755</name>
</gene>
<evidence type="ECO:0000256" key="3">
    <source>
        <dbReference type="ARBA" id="ARBA00012374"/>
    </source>
</evidence>
<keyword evidence="14" id="KW-0133">Cell shape</keyword>
<evidence type="ECO:0000256" key="2">
    <source>
        <dbReference type="ARBA" id="ARBA00010621"/>
    </source>
</evidence>
<dbReference type="GO" id="GO:0050380">
    <property type="term" value="F:undecaprenyl-diphosphatase activity"/>
    <property type="evidence" value="ECO:0007669"/>
    <property type="project" value="UniProtKB-UniRule"/>
</dbReference>
<evidence type="ECO:0000256" key="6">
    <source>
        <dbReference type="ARBA" id="ARBA00022692"/>
    </source>
</evidence>
<keyword evidence="9 14" id="KW-0472">Membrane</keyword>
<dbReference type="Pfam" id="PF02673">
    <property type="entry name" value="BacA"/>
    <property type="match status" value="1"/>
</dbReference>
<evidence type="ECO:0000256" key="5">
    <source>
        <dbReference type="ARBA" id="ARBA00022475"/>
    </source>
</evidence>
<feature type="transmembrane region" description="Helical" evidence="14">
    <location>
        <begin position="248"/>
        <end position="265"/>
    </location>
</feature>
<keyword evidence="7 14" id="KW-0378">Hydrolase</keyword>
<reference evidence="15" key="1">
    <citation type="submission" date="2019-01" db="EMBL/GenBank/DDBJ databases">
        <title>Genomic signatures and co-occurrence patterns of the ultra-small Saccharimodia (Patescibacteria phylum) suggest a symbiotic lifestyle.</title>
        <authorList>
            <person name="Lemos L."/>
            <person name="Medeiros J."/>
            <person name="Andreote F."/>
            <person name="Fernandes G."/>
            <person name="Varani A."/>
            <person name="Oliveira G."/>
            <person name="Pylro V."/>
        </authorList>
    </citation>
    <scope>NUCLEOTIDE SEQUENCE [LARGE SCALE GENOMIC DNA]</scope>
    <source>
        <strain evidence="15">AMD02</strain>
    </source>
</reference>
<dbReference type="HAMAP" id="MF_01006">
    <property type="entry name" value="Undec_diphosphatase"/>
    <property type="match status" value="1"/>
</dbReference>
<dbReference type="GO" id="GO:0008360">
    <property type="term" value="P:regulation of cell shape"/>
    <property type="evidence" value="ECO:0007669"/>
    <property type="project" value="UniProtKB-KW"/>
</dbReference>
<evidence type="ECO:0000256" key="13">
    <source>
        <dbReference type="ARBA" id="ARBA00047594"/>
    </source>
</evidence>
<dbReference type="AlphaFoldDB" id="A0A4Q0AH22"/>
<feature type="transmembrane region" description="Helical" evidence="14">
    <location>
        <begin position="41"/>
        <end position="58"/>
    </location>
</feature>
<dbReference type="GO" id="GO:0009252">
    <property type="term" value="P:peptidoglycan biosynthetic process"/>
    <property type="evidence" value="ECO:0007669"/>
    <property type="project" value="UniProtKB-KW"/>
</dbReference>
<feature type="transmembrane region" description="Helical" evidence="14">
    <location>
        <begin position="146"/>
        <end position="164"/>
    </location>
</feature>
<comment type="similarity">
    <text evidence="2 14">Belongs to the UppP family.</text>
</comment>
<evidence type="ECO:0000256" key="7">
    <source>
        <dbReference type="ARBA" id="ARBA00022801"/>
    </source>
</evidence>
<evidence type="ECO:0000313" key="15">
    <source>
        <dbReference type="EMBL" id="RWZ78465.1"/>
    </source>
</evidence>
<dbReference type="GO" id="GO:0071555">
    <property type="term" value="P:cell wall organization"/>
    <property type="evidence" value="ECO:0007669"/>
    <property type="project" value="UniProtKB-KW"/>
</dbReference>
<comment type="caution">
    <text evidence="15">The sequence shown here is derived from an EMBL/GenBank/DDBJ whole genome shotgun (WGS) entry which is preliminary data.</text>
</comment>
<evidence type="ECO:0000256" key="8">
    <source>
        <dbReference type="ARBA" id="ARBA00022989"/>
    </source>
</evidence>
<proteinExistence type="inferred from homology"/>
<comment type="miscellaneous">
    <text evidence="14">Bacitracin is thought to be involved in the inhibition of peptidoglycan synthesis by sequestering undecaprenyl diphosphate, thereby reducing the pool of lipid carrier available.</text>
</comment>
<evidence type="ECO:0000256" key="4">
    <source>
        <dbReference type="ARBA" id="ARBA00021581"/>
    </source>
</evidence>
<name>A0A4Q0AH22_9BACT</name>
<dbReference type="PANTHER" id="PTHR30622:SF3">
    <property type="entry name" value="UNDECAPRENYL-DIPHOSPHATASE"/>
    <property type="match status" value="1"/>
</dbReference>
<dbReference type="GO" id="GO:0005886">
    <property type="term" value="C:plasma membrane"/>
    <property type="evidence" value="ECO:0007669"/>
    <property type="project" value="UniProtKB-SubCell"/>
</dbReference>
<evidence type="ECO:0000256" key="14">
    <source>
        <dbReference type="HAMAP-Rule" id="MF_01006"/>
    </source>
</evidence>
<dbReference type="Proteomes" id="UP000289257">
    <property type="component" value="Unassembled WGS sequence"/>
</dbReference>
<keyword evidence="10 14" id="KW-0046">Antibiotic resistance</keyword>
<keyword evidence="6 14" id="KW-0812">Transmembrane</keyword>
<feature type="transmembrane region" description="Helical" evidence="14">
    <location>
        <begin position="78"/>
        <end position="97"/>
    </location>
</feature>
<keyword evidence="8 14" id="KW-1133">Transmembrane helix</keyword>
<evidence type="ECO:0000256" key="11">
    <source>
        <dbReference type="ARBA" id="ARBA00032707"/>
    </source>
</evidence>
<dbReference type="GO" id="GO:0046677">
    <property type="term" value="P:response to antibiotic"/>
    <property type="evidence" value="ECO:0007669"/>
    <property type="project" value="UniProtKB-UniRule"/>
</dbReference>
<evidence type="ECO:0000256" key="10">
    <source>
        <dbReference type="ARBA" id="ARBA00023251"/>
    </source>
</evidence>
<comment type="function">
    <text evidence="14">Catalyzes the dephosphorylation of undecaprenyl diphosphate (UPP). Confers resistance to bacitracin.</text>
</comment>
<accession>A0A4Q0AH22</accession>
<keyword evidence="16" id="KW-1185">Reference proteome</keyword>
<keyword evidence="14" id="KW-0961">Cell wall biogenesis/degradation</keyword>
<organism evidence="15 16">
    <name type="scientific">Candidatus Microsaccharimonas sossegonensis</name>
    <dbReference type="NCBI Taxonomy" id="2506948"/>
    <lineage>
        <taxon>Bacteria</taxon>
        <taxon>Candidatus Saccharimonadota</taxon>
        <taxon>Candidatus Saccharimonadia</taxon>
        <taxon>Candidatus Saccharimonadales</taxon>
        <taxon>Candidatus Saccharimonadaceae</taxon>
        <taxon>Candidatus Microsaccharimonas</taxon>
    </lineage>
</organism>
<sequence length="266" mass="28831">MFTFLQSIILGLVQGLTEFIPVSSSGHLVLTQVLMAGASDHYFIAFLDLGTTLVLIIYFRKKIYEILHNIFIDRNIRLARNILLTAIPAGIVGYLLSDFINTSWFFGSVVVVAIGLIVVGTIMIILERLPKASHVKNGEALPAKRALVVGIVQVLALIPGVSRSGSTIIAGRLAGLSAKEAAEYSFLAALPIMLGVALKLFAGSTERAYLMTNLSTVVVSNIFAFIAGMIAVTFMLNYLKRHSLAVFGWYRVALGVIVLTTFLLVQ</sequence>
<comment type="catalytic activity">
    <reaction evidence="13 14">
        <text>di-trans,octa-cis-undecaprenyl diphosphate + H2O = di-trans,octa-cis-undecaprenyl phosphate + phosphate + H(+)</text>
        <dbReference type="Rhea" id="RHEA:28094"/>
        <dbReference type="ChEBI" id="CHEBI:15377"/>
        <dbReference type="ChEBI" id="CHEBI:15378"/>
        <dbReference type="ChEBI" id="CHEBI:43474"/>
        <dbReference type="ChEBI" id="CHEBI:58405"/>
        <dbReference type="ChEBI" id="CHEBI:60392"/>
        <dbReference type="EC" id="3.6.1.27"/>
    </reaction>
</comment>
<dbReference type="EMBL" id="SCKX01000001">
    <property type="protein sequence ID" value="RWZ78465.1"/>
    <property type="molecule type" value="Genomic_DNA"/>
</dbReference>
<dbReference type="PANTHER" id="PTHR30622">
    <property type="entry name" value="UNDECAPRENYL-DIPHOSPHATASE"/>
    <property type="match status" value="1"/>
</dbReference>
<keyword evidence="5 14" id="KW-1003">Cell membrane</keyword>